<dbReference type="Proteomes" id="UP001201262">
    <property type="component" value="Unassembled WGS sequence"/>
</dbReference>
<dbReference type="SUPFAM" id="SSF56281">
    <property type="entry name" value="Metallo-hydrolase/oxidoreductase"/>
    <property type="match status" value="1"/>
</dbReference>
<dbReference type="GeneID" id="70243525"/>
<dbReference type="Gene3D" id="3.60.15.10">
    <property type="entry name" value="Ribonuclease Z/Hydroxyacylglutathione hydrolase-like"/>
    <property type="match status" value="1"/>
</dbReference>
<feature type="domain" description="Metallo-beta-lactamase" evidence="6">
    <location>
        <begin position="54"/>
        <end position="312"/>
    </location>
</feature>
<evidence type="ECO:0000256" key="1">
    <source>
        <dbReference type="ARBA" id="ARBA00001947"/>
    </source>
</evidence>
<comment type="similarity">
    <text evidence="2">Belongs to the metallo-beta-lactamase superfamily.</text>
</comment>
<keyword evidence="4" id="KW-0378">Hydrolase</keyword>
<dbReference type="Pfam" id="PF00753">
    <property type="entry name" value="Lactamase_B"/>
    <property type="match status" value="1"/>
</dbReference>
<accession>A0AAD4KPP7</accession>
<gene>
    <name evidence="7" type="ORF">BGW36DRAFT_347598</name>
</gene>
<keyword evidence="5" id="KW-0862">Zinc</keyword>
<evidence type="ECO:0000256" key="3">
    <source>
        <dbReference type="ARBA" id="ARBA00022723"/>
    </source>
</evidence>
<name>A0AAD4KPP7_9EURO</name>
<dbReference type="PANTHER" id="PTHR42978">
    <property type="entry name" value="QUORUM-QUENCHING LACTONASE YTNP-RELATED-RELATED"/>
    <property type="match status" value="1"/>
</dbReference>
<dbReference type="PANTHER" id="PTHR42978:SF2">
    <property type="entry name" value="102 KBASES UNSTABLE REGION: FROM 1 TO 119443"/>
    <property type="match status" value="1"/>
</dbReference>
<keyword evidence="8" id="KW-1185">Reference proteome</keyword>
<proteinExistence type="inferred from homology"/>
<reference evidence="7" key="1">
    <citation type="submission" date="2021-12" db="EMBL/GenBank/DDBJ databases">
        <title>Convergent genome expansion in fungi linked to evolution of root-endophyte symbiosis.</title>
        <authorList>
            <consortium name="DOE Joint Genome Institute"/>
            <person name="Ke Y.-H."/>
            <person name="Bonito G."/>
            <person name="Liao H.-L."/>
            <person name="Looney B."/>
            <person name="Rojas-Flechas A."/>
            <person name="Nash J."/>
            <person name="Hameed K."/>
            <person name="Schadt C."/>
            <person name="Martin F."/>
            <person name="Crous P.W."/>
            <person name="Miettinen O."/>
            <person name="Magnuson J.K."/>
            <person name="Labbe J."/>
            <person name="Jacobson D."/>
            <person name="Doktycz M.J."/>
            <person name="Veneault-Fourrey C."/>
            <person name="Kuo A."/>
            <person name="Mondo S."/>
            <person name="Calhoun S."/>
            <person name="Riley R."/>
            <person name="Ohm R."/>
            <person name="LaButti K."/>
            <person name="Andreopoulos B."/>
            <person name="Pangilinan J."/>
            <person name="Nolan M."/>
            <person name="Tritt A."/>
            <person name="Clum A."/>
            <person name="Lipzen A."/>
            <person name="Daum C."/>
            <person name="Barry K."/>
            <person name="Grigoriev I.V."/>
            <person name="Vilgalys R."/>
        </authorList>
    </citation>
    <scope>NUCLEOTIDE SEQUENCE</scope>
    <source>
        <strain evidence="7">PMI_201</strain>
    </source>
</reference>
<evidence type="ECO:0000256" key="5">
    <source>
        <dbReference type="ARBA" id="ARBA00022833"/>
    </source>
</evidence>
<dbReference type="CDD" id="cd07730">
    <property type="entry name" value="metallo-hydrolase-like_MBL-fold"/>
    <property type="match status" value="1"/>
</dbReference>
<evidence type="ECO:0000256" key="4">
    <source>
        <dbReference type="ARBA" id="ARBA00022801"/>
    </source>
</evidence>
<organism evidence="7 8">
    <name type="scientific">Talaromyces proteolyticus</name>
    <dbReference type="NCBI Taxonomy" id="1131652"/>
    <lineage>
        <taxon>Eukaryota</taxon>
        <taxon>Fungi</taxon>
        <taxon>Dikarya</taxon>
        <taxon>Ascomycota</taxon>
        <taxon>Pezizomycotina</taxon>
        <taxon>Eurotiomycetes</taxon>
        <taxon>Eurotiomycetidae</taxon>
        <taxon>Eurotiales</taxon>
        <taxon>Trichocomaceae</taxon>
        <taxon>Talaromyces</taxon>
        <taxon>Talaromyces sect. Bacilispori</taxon>
    </lineage>
</organism>
<comment type="caution">
    <text evidence="7">The sequence shown here is derived from an EMBL/GenBank/DDBJ whole genome shotgun (WGS) entry which is preliminary data.</text>
</comment>
<dbReference type="InterPro" id="IPR051013">
    <property type="entry name" value="MBL_superfamily_lactonases"/>
</dbReference>
<comment type="cofactor">
    <cofactor evidence="1">
        <name>Zn(2+)</name>
        <dbReference type="ChEBI" id="CHEBI:29105"/>
    </cofactor>
</comment>
<sequence length="329" mass="37080">MSTITVEQTAALANNWLPSSAGIVELFALSAGYLTLPEKYFVHPASENSRRTVPSLAFLIQHRHPATGKLTRIVFDLGLRRDVKRYSEPIQRHVSTRQPLTTDPDVVKSLAAGGLRPDDIDYVIYSHMHWDHIGEPRDFQKSTFVIGHGSWDLFKPTETSSLRGSHSFFEPGILPDDRTIELNDAETVSKNEKKPSIIPGDANFGQPWTTHSEMDIHVLDIFNDGTVNIVHAPGHLPGHINLLVKTSSGQRIYLAGDACHDRRIVRKELEIGEWLDTAGHICCIHADRKKAEETIERIRQLEHKGVEVIFAHDVEWVENAKNQSRFWGV</sequence>
<dbReference type="EMBL" id="JAJTJA010000010">
    <property type="protein sequence ID" value="KAH8693216.1"/>
    <property type="molecule type" value="Genomic_DNA"/>
</dbReference>
<evidence type="ECO:0000313" key="7">
    <source>
        <dbReference type="EMBL" id="KAH8693216.1"/>
    </source>
</evidence>
<evidence type="ECO:0000313" key="8">
    <source>
        <dbReference type="Proteomes" id="UP001201262"/>
    </source>
</evidence>
<evidence type="ECO:0000256" key="2">
    <source>
        <dbReference type="ARBA" id="ARBA00007749"/>
    </source>
</evidence>
<dbReference type="AlphaFoldDB" id="A0AAD4KPP7"/>
<protein>
    <submittedName>
        <fullName evidence="7">Beta-lactamase-like protein</fullName>
    </submittedName>
</protein>
<dbReference type="GO" id="GO:0016787">
    <property type="term" value="F:hydrolase activity"/>
    <property type="evidence" value="ECO:0007669"/>
    <property type="project" value="UniProtKB-KW"/>
</dbReference>
<dbReference type="GO" id="GO:0046872">
    <property type="term" value="F:metal ion binding"/>
    <property type="evidence" value="ECO:0007669"/>
    <property type="project" value="UniProtKB-KW"/>
</dbReference>
<dbReference type="InterPro" id="IPR001279">
    <property type="entry name" value="Metallo-B-lactamas"/>
</dbReference>
<evidence type="ECO:0000259" key="6">
    <source>
        <dbReference type="SMART" id="SM00849"/>
    </source>
</evidence>
<dbReference type="InterPro" id="IPR036866">
    <property type="entry name" value="RibonucZ/Hydroxyglut_hydro"/>
</dbReference>
<dbReference type="SMART" id="SM00849">
    <property type="entry name" value="Lactamase_B"/>
    <property type="match status" value="1"/>
</dbReference>
<dbReference type="RefSeq" id="XP_046069089.1">
    <property type="nucleotide sequence ID" value="XM_046213238.1"/>
</dbReference>
<keyword evidence="3" id="KW-0479">Metal-binding</keyword>